<reference evidence="1 2" key="1">
    <citation type="submission" date="2020-07" db="EMBL/GenBank/DDBJ databases">
        <title>Halosimplex litoreum sp. nov. and Halosimplex rubrum sp. nov., isolated from different salt environments.</title>
        <authorList>
            <person name="Cui H."/>
        </authorList>
    </citation>
    <scope>NUCLEOTIDE SEQUENCE [LARGE SCALE GENOMIC DNA]</scope>
    <source>
        <strain evidence="1 2">R2</strain>
    </source>
</reference>
<keyword evidence="2" id="KW-1185">Reference proteome</keyword>
<proteinExistence type="predicted"/>
<evidence type="ECO:0000313" key="1">
    <source>
        <dbReference type="EMBL" id="QLH80579.1"/>
    </source>
</evidence>
<dbReference type="GeneID" id="56081433"/>
<dbReference type="KEGG" id="hpel:HZS54_02550"/>
<dbReference type="RefSeq" id="WP_179920405.1">
    <property type="nucleotide sequence ID" value="NZ_CP058909.1"/>
</dbReference>
<sequence length="181" mass="18951">MNPARGDRPIAGIEVTGEWVRAVAAGVEKFSADSQESALTVLEEADLTGAEPGEWYALAGYVDAVADIHDIVGDQAVHALGQRIARAVSFPDDAGSVPGALAALDDVCRAGHRGGDPGGYAFRQIGDEDGRVECRTPYPCAFDRGIVEGAAVAHADGFVCVREVGACRTDGADRCTYEISW</sequence>
<dbReference type="AlphaFoldDB" id="A0A7D5PDR6"/>
<gene>
    <name evidence="1" type="ORF">HZS54_02550</name>
</gene>
<name>A0A7D5PDR6_9EURY</name>
<evidence type="ECO:0000313" key="2">
    <source>
        <dbReference type="Proteomes" id="UP000509346"/>
    </source>
</evidence>
<accession>A0A7D5PDR6</accession>
<dbReference type="Proteomes" id="UP000509346">
    <property type="component" value="Chromosome"/>
</dbReference>
<protein>
    <recommendedName>
        <fullName evidence="3">4-vinyl reductase 4VR domain-containing protein</fullName>
    </recommendedName>
</protein>
<organism evidence="1 2">
    <name type="scientific">Halosimplex pelagicum</name>
    <dbReference type="NCBI Taxonomy" id="869886"/>
    <lineage>
        <taxon>Archaea</taxon>
        <taxon>Methanobacteriati</taxon>
        <taxon>Methanobacteriota</taxon>
        <taxon>Stenosarchaea group</taxon>
        <taxon>Halobacteria</taxon>
        <taxon>Halobacteriales</taxon>
        <taxon>Haloarculaceae</taxon>
        <taxon>Halosimplex</taxon>
    </lineage>
</organism>
<evidence type="ECO:0008006" key="3">
    <source>
        <dbReference type="Google" id="ProtNLM"/>
    </source>
</evidence>
<dbReference type="OrthoDB" id="165361at2157"/>
<dbReference type="EMBL" id="CP058909">
    <property type="protein sequence ID" value="QLH80579.1"/>
    <property type="molecule type" value="Genomic_DNA"/>
</dbReference>